<dbReference type="RefSeq" id="WP_088647821.1">
    <property type="nucleotide sequence ID" value="NZ_AQQR01000001.1"/>
</dbReference>
<reference evidence="13 14" key="1">
    <citation type="submission" date="2013-04" db="EMBL/GenBank/DDBJ databases">
        <title>Oceanicola sp. 22II1-22F33 Genome Sequencing.</title>
        <authorList>
            <person name="Lai Q."/>
            <person name="Li G."/>
            <person name="Shao Z."/>
        </authorList>
    </citation>
    <scope>NUCLEOTIDE SEQUENCE [LARGE SCALE GENOMIC DNA]</scope>
    <source>
        <strain evidence="13 14">22II1-22F33</strain>
    </source>
</reference>
<dbReference type="EC" id="5.2.1.8" evidence="10"/>
<feature type="domain" description="PPIase FKBP-type" evidence="12">
    <location>
        <begin position="8"/>
        <end position="85"/>
    </location>
</feature>
<evidence type="ECO:0000256" key="7">
    <source>
        <dbReference type="ARBA" id="ARBA00023235"/>
    </source>
</evidence>
<dbReference type="OrthoDB" id="9808891at2"/>
<protein>
    <recommendedName>
        <fullName evidence="10">Peptidyl-prolyl cis-trans isomerase</fullName>
        <ecNumber evidence="10">5.2.1.8</ecNumber>
    </recommendedName>
</protein>
<dbReference type="GO" id="GO:0003755">
    <property type="term" value="F:peptidyl-prolyl cis-trans isomerase activity"/>
    <property type="evidence" value="ECO:0007669"/>
    <property type="project" value="UniProtKB-UniRule"/>
</dbReference>
<evidence type="ECO:0000256" key="4">
    <source>
        <dbReference type="ARBA" id="ARBA00022490"/>
    </source>
</evidence>
<evidence type="ECO:0000259" key="12">
    <source>
        <dbReference type="PROSITE" id="PS50059"/>
    </source>
</evidence>
<evidence type="ECO:0000256" key="8">
    <source>
        <dbReference type="ARBA" id="ARBA00037071"/>
    </source>
</evidence>
<name>A0A225NQG4_9RHOB</name>
<dbReference type="PANTHER" id="PTHR47861">
    <property type="entry name" value="FKBP-TYPE PEPTIDYL-PROLYL CIS-TRANS ISOMERASE SLYD"/>
    <property type="match status" value="1"/>
</dbReference>
<keyword evidence="6" id="KW-0143">Chaperone</keyword>
<comment type="function">
    <text evidence="8">Also involved in hydrogenase metallocenter assembly, probably by participating in the nickel insertion step. This function in hydrogenase biosynthesis requires chaperone activity and the presence of the metal-binding domain, but not PPIase activity.</text>
</comment>
<sequence>MTQAAKAGDTLHIHYTGRLDDGTVFDKSEGREPLGFTLGNGEIIPGLEKGVLGMEVGETRAVTIEPEEAYGSRDEGKIQSVPREAIPSDIPVDPGTQLNVTTQEGQTIPVVVAKADENHVELDANHPLAGQTLTFDVTLVEIA</sequence>
<evidence type="ECO:0000256" key="6">
    <source>
        <dbReference type="ARBA" id="ARBA00023186"/>
    </source>
</evidence>
<dbReference type="PROSITE" id="PS50059">
    <property type="entry name" value="FKBP_PPIASE"/>
    <property type="match status" value="1"/>
</dbReference>
<gene>
    <name evidence="13" type="ORF">ATO3_00355</name>
</gene>
<evidence type="ECO:0000256" key="10">
    <source>
        <dbReference type="RuleBase" id="RU003915"/>
    </source>
</evidence>
<evidence type="ECO:0000256" key="3">
    <source>
        <dbReference type="ARBA" id="ARBA00006577"/>
    </source>
</evidence>
<keyword evidence="4" id="KW-0963">Cytoplasm</keyword>
<keyword evidence="7 9" id="KW-0413">Isomerase</keyword>
<evidence type="ECO:0000256" key="2">
    <source>
        <dbReference type="ARBA" id="ARBA00004496"/>
    </source>
</evidence>
<dbReference type="SUPFAM" id="SSF54534">
    <property type="entry name" value="FKBP-like"/>
    <property type="match status" value="1"/>
</dbReference>
<accession>A0A225NQG4</accession>
<comment type="subcellular location">
    <subcellularLocation>
        <location evidence="2">Cytoplasm</location>
    </subcellularLocation>
</comment>
<dbReference type="Gene3D" id="3.10.50.40">
    <property type="match status" value="1"/>
</dbReference>
<keyword evidence="14" id="KW-1185">Reference proteome</keyword>
<keyword evidence="5 9" id="KW-0697">Rotamase</keyword>
<evidence type="ECO:0000313" key="14">
    <source>
        <dbReference type="Proteomes" id="UP000215377"/>
    </source>
</evidence>
<dbReference type="Pfam" id="PF00254">
    <property type="entry name" value="FKBP_C"/>
    <property type="match status" value="1"/>
</dbReference>
<organism evidence="13 14">
    <name type="scientific">Marinibacterium profundimaris</name>
    <dbReference type="NCBI Taxonomy" id="1679460"/>
    <lineage>
        <taxon>Bacteria</taxon>
        <taxon>Pseudomonadati</taxon>
        <taxon>Pseudomonadota</taxon>
        <taxon>Alphaproteobacteria</taxon>
        <taxon>Rhodobacterales</taxon>
        <taxon>Paracoccaceae</taxon>
        <taxon>Marinibacterium</taxon>
    </lineage>
</organism>
<evidence type="ECO:0000256" key="9">
    <source>
        <dbReference type="PROSITE-ProRule" id="PRU00277"/>
    </source>
</evidence>
<dbReference type="InterPro" id="IPR046357">
    <property type="entry name" value="PPIase_dom_sf"/>
</dbReference>
<dbReference type="EMBL" id="AQQR01000001">
    <property type="protein sequence ID" value="OWU77234.1"/>
    <property type="molecule type" value="Genomic_DNA"/>
</dbReference>
<dbReference type="AlphaFoldDB" id="A0A225NQG4"/>
<comment type="caution">
    <text evidence="13">The sequence shown here is derived from an EMBL/GenBank/DDBJ whole genome shotgun (WGS) entry which is preliminary data.</text>
</comment>
<comment type="catalytic activity">
    <reaction evidence="1 9 10">
        <text>[protein]-peptidylproline (omega=180) = [protein]-peptidylproline (omega=0)</text>
        <dbReference type="Rhea" id="RHEA:16237"/>
        <dbReference type="Rhea" id="RHEA-COMP:10747"/>
        <dbReference type="Rhea" id="RHEA-COMP:10748"/>
        <dbReference type="ChEBI" id="CHEBI:83833"/>
        <dbReference type="ChEBI" id="CHEBI:83834"/>
        <dbReference type="EC" id="5.2.1.8"/>
    </reaction>
</comment>
<evidence type="ECO:0000313" key="13">
    <source>
        <dbReference type="EMBL" id="OWU77234.1"/>
    </source>
</evidence>
<evidence type="ECO:0000256" key="5">
    <source>
        <dbReference type="ARBA" id="ARBA00023110"/>
    </source>
</evidence>
<dbReference type="InterPro" id="IPR001179">
    <property type="entry name" value="PPIase_FKBP_dom"/>
</dbReference>
<dbReference type="GO" id="GO:0042026">
    <property type="term" value="P:protein refolding"/>
    <property type="evidence" value="ECO:0007669"/>
    <property type="project" value="UniProtKB-ARBA"/>
</dbReference>
<dbReference type="Proteomes" id="UP000215377">
    <property type="component" value="Unassembled WGS sequence"/>
</dbReference>
<dbReference type="PANTHER" id="PTHR47861:SF3">
    <property type="entry name" value="FKBP-TYPE PEPTIDYL-PROLYL CIS-TRANS ISOMERASE SLYD"/>
    <property type="match status" value="1"/>
</dbReference>
<comment type="similarity">
    <text evidence="3 10">Belongs to the FKBP-type PPIase family.</text>
</comment>
<evidence type="ECO:0000256" key="11">
    <source>
        <dbReference type="SAM" id="MobiDB-lite"/>
    </source>
</evidence>
<feature type="region of interest" description="Disordered" evidence="11">
    <location>
        <begin position="68"/>
        <end position="94"/>
    </location>
</feature>
<evidence type="ECO:0000256" key="1">
    <source>
        <dbReference type="ARBA" id="ARBA00000971"/>
    </source>
</evidence>
<proteinExistence type="inferred from homology"/>
<dbReference type="GO" id="GO:0005737">
    <property type="term" value="C:cytoplasm"/>
    <property type="evidence" value="ECO:0007669"/>
    <property type="project" value="UniProtKB-SubCell"/>
</dbReference>